<dbReference type="PANTHER" id="PTHR31017">
    <property type="entry name" value="LATE SECRETORY PATHWAY PROTEIN AVL9-RELATED"/>
    <property type="match status" value="1"/>
</dbReference>
<feature type="compositionally biased region" description="Basic and acidic residues" evidence="1">
    <location>
        <begin position="641"/>
        <end position="651"/>
    </location>
</feature>
<proteinExistence type="predicted"/>
<dbReference type="Pfam" id="PF09794">
    <property type="entry name" value="Avl9"/>
    <property type="match status" value="2"/>
</dbReference>
<keyword evidence="4" id="KW-1185">Reference proteome</keyword>
<dbReference type="Proteomes" id="UP000247409">
    <property type="component" value="Unassembled WGS sequence"/>
</dbReference>
<protein>
    <submittedName>
        <fullName evidence="3">Late secretory pathway protein AVL9-like</fullName>
    </submittedName>
</protein>
<feature type="region of interest" description="Disordered" evidence="1">
    <location>
        <begin position="620"/>
        <end position="658"/>
    </location>
</feature>
<evidence type="ECO:0000313" key="4">
    <source>
        <dbReference type="Proteomes" id="UP000247409"/>
    </source>
</evidence>
<dbReference type="AlphaFoldDB" id="A0A2V3IP70"/>
<organism evidence="3 4">
    <name type="scientific">Gracilariopsis chorda</name>
    <dbReference type="NCBI Taxonomy" id="448386"/>
    <lineage>
        <taxon>Eukaryota</taxon>
        <taxon>Rhodophyta</taxon>
        <taxon>Florideophyceae</taxon>
        <taxon>Rhodymeniophycidae</taxon>
        <taxon>Gracilariales</taxon>
        <taxon>Gracilariaceae</taxon>
        <taxon>Gracilariopsis</taxon>
    </lineage>
</organism>
<accession>A0A2V3IP70</accession>
<gene>
    <name evidence="3" type="ORF">BWQ96_06330</name>
</gene>
<sequence>MQAAAQPSEGSVVAHVVVVGFHAQLGHRIEFAYPRLRGTPILRSPKISDTSDISADVSPTISRRLSTEFLKDLKPLDNSANWGTLPPEWALMPLMALPDGVHDHHEDLVFFTLPPEVHCVSCFRQVAAVDAKTHSASAGTAYEQGVAARGSVQKSVVLLCRRPLFGVLADRLEPAVRAYFDQADFARTDVLLSLYHSLNVSLSRPSLNRADTLFHGLDLRAIIRRLGPQTLAVLKLIMLERRVIVYSQPVHHASNAVIALASVFPGALDSISPTYPPLEIVDKYGVGFPLSLFAPKGRVVLQPHAPLPLISELIPNNVSNACLLGTSHNVGLLLSSTAASAARRAAAARKSASASAERPLEITQSHSAPVRMVTPDRNRSSTSLAHSRPSISPFTPVLSNNSNTAESSALADRASGGVPIVDALVNLSSGKVSVSGVLEPLCRITRQERRFMRDLMVSAASSSASVSASGSTGRFIGSDDYIRERLREYLTKFLRSVAAVSGVRGGPVVGETYSAEMVNDFDLSKFEPYNTQFAHAWMTTRNAGVWSRSCPVQPPGFVPPPKPEVDESLIDEPLIPVDKVAAGWSGLRQNVAEFGRFSSFVSSKAAEGISSLFKRLEQEVGRMDLGNQPSPHTPASTGRVNRQEVGKRESQLTKSAPR</sequence>
<evidence type="ECO:0000256" key="1">
    <source>
        <dbReference type="SAM" id="MobiDB-lite"/>
    </source>
</evidence>
<dbReference type="EMBL" id="NBIV01000108">
    <property type="protein sequence ID" value="PXF43864.1"/>
    <property type="molecule type" value="Genomic_DNA"/>
</dbReference>
<name>A0A2V3IP70_9FLOR</name>
<reference evidence="3 4" key="1">
    <citation type="journal article" date="2018" name="Mol. Biol. Evol.">
        <title>Analysis of the draft genome of the red seaweed Gracilariopsis chorda provides insights into genome size evolution in Rhodophyta.</title>
        <authorList>
            <person name="Lee J."/>
            <person name="Yang E.C."/>
            <person name="Graf L."/>
            <person name="Yang J.H."/>
            <person name="Qiu H."/>
            <person name="Zel Zion U."/>
            <person name="Chan C.X."/>
            <person name="Stephens T.G."/>
            <person name="Weber A.P.M."/>
            <person name="Boo G.H."/>
            <person name="Boo S.M."/>
            <person name="Kim K.M."/>
            <person name="Shin Y."/>
            <person name="Jung M."/>
            <person name="Lee S.J."/>
            <person name="Yim H.S."/>
            <person name="Lee J.H."/>
            <person name="Bhattacharya D."/>
            <person name="Yoon H.S."/>
        </authorList>
    </citation>
    <scope>NUCLEOTIDE SEQUENCE [LARGE SCALE GENOMIC DNA]</scope>
    <source>
        <strain evidence="3 4">SKKU-2015</strain>
        <tissue evidence="3">Whole body</tissue>
    </source>
</reference>
<feature type="domain" description="AVL9/DENND6" evidence="2">
    <location>
        <begin position="84"/>
        <end position="272"/>
    </location>
</feature>
<dbReference type="InterPro" id="IPR018307">
    <property type="entry name" value="ABL9/DENND6_dom"/>
</dbReference>
<dbReference type="InterPro" id="IPR051731">
    <property type="entry name" value="DENND11/AVL9_GEFs"/>
</dbReference>
<dbReference type="PANTHER" id="PTHR31017:SF1">
    <property type="entry name" value="LATE SECRETORY PATHWAY PROTEIN AVL9 HOMOLOG"/>
    <property type="match status" value="1"/>
</dbReference>
<dbReference type="GO" id="GO:0005737">
    <property type="term" value="C:cytoplasm"/>
    <property type="evidence" value="ECO:0007669"/>
    <property type="project" value="TreeGrafter"/>
</dbReference>
<evidence type="ECO:0000313" key="3">
    <source>
        <dbReference type="EMBL" id="PXF43864.1"/>
    </source>
</evidence>
<feature type="compositionally biased region" description="Polar residues" evidence="1">
    <location>
        <begin position="380"/>
        <end position="399"/>
    </location>
</feature>
<feature type="region of interest" description="Disordered" evidence="1">
    <location>
        <begin position="350"/>
        <end position="399"/>
    </location>
</feature>
<feature type="compositionally biased region" description="Polar residues" evidence="1">
    <location>
        <begin position="627"/>
        <end position="640"/>
    </location>
</feature>
<dbReference type="OrthoDB" id="3486at2759"/>
<feature type="domain" description="AVL9/DENND6" evidence="2">
    <location>
        <begin position="421"/>
        <end position="497"/>
    </location>
</feature>
<comment type="caution">
    <text evidence="3">The sequence shown here is derived from an EMBL/GenBank/DDBJ whole genome shotgun (WGS) entry which is preliminary data.</text>
</comment>
<evidence type="ECO:0000259" key="2">
    <source>
        <dbReference type="Pfam" id="PF09794"/>
    </source>
</evidence>